<keyword evidence="5" id="KW-1185">Reference proteome</keyword>
<feature type="region of interest" description="Disordered" evidence="2">
    <location>
        <begin position="1"/>
        <end position="21"/>
    </location>
</feature>
<feature type="domain" description="Response regulatory" evidence="3">
    <location>
        <begin position="29"/>
        <end position="151"/>
    </location>
</feature>
<dbReference type="InterPro" id="IPR011006">
    <property type="entry name" value="CheY-like_superfamily"/>
</dbReference>
<dbReference type="Gene3D" id="3.40.50.2300">
    <property type="match status" value="1"/>
</dbReference>
<evidence type="ECO:0000313" key="5">
    <source>
        <dbReference type="Proteomes" id="UP000199170"/>
    </source>
</evidence>
<dbReference type="Proteomes" id="UP000199170">
    <property type="component" value="Unassembled WGS sequence"/>
</dbReference>
<reference evidence="5" key="1">
    <citation type="submission" date="2016-10" db="EMBL/GenBank/DDBJ databases">
        <authorList>
            <person name="Varghese N."/>
            <person name="Submissions S."/>
        </authorList>
    </citation>
    <scope>NUCLEOTIDE SEQUENCE [LARGE SCALE GENOMIC DNA]</scope>
    <source>
        <strain evidence="5">CGMCC 1.10118</strain>
    </source>
</reference>
<sequence>MTFRRLGSRGPSHPPVEPLDIADETGDADVLVVEDNPGDVRLFEEAFAGLDADVLCLRSSREIPDLLAQIRRGEVVSPALILSDLNMPGVDGFDILARIKSSDELRAIPVVIFSGSTMEKDITRAYELGANAYVSKPTDVDEYLSALEALTDFWVQ</sequence>
<dbReference type="PANTHER" id="PTHR44520">
    <property type="entry name" value="RESPONSE REGULATOR RCP1-RELATED"/>
    <property type="match status" value="1"/>
</dbReference>
<dbReference type="CDD" id="cd17557">
    <property type="entry name" value="REC_Rcp-like"/>
    <property type="match status" value="1"/>
</dbReference>
<evidence type="ECO:0000313" key="4">
    <source>
        <dbReference type="EMBL" id="SDY49573.1"/>
    </source>
</evidence>
<dbReference type="STRING" id="660517.SAMN04487946_11845"/>
<dbReference type="InterPro" id="IPR001789">
    <property type="entry name" value="Sig_transdc_resp-reg_receiver"/>
</dbReference>
<dbReference type="RefSeq" id="WP_089769568.1">
    <property type="nucleotide sequence ID" value="NZ_FNPB01000018.1"/>
</dbReference>
<dbReference type="SMART" id="SM00448">
    <property type="entry name" value="REC"/>
    <property type="match status" value="1"/>
</dbReference>
<gene>
    <name evidence="4" type="ORF">SAMN04487946_11845</name>
</gene>
<name>A0A1H3KBT4_9EURY</name>
<dbReference type="InterPro" id="IPR052893">
    <property type="entry name" value="TCS_response_regulator"/>
</dbReference>
<proteinExistence type="predicted"/>
<dbReference type="OrthoDB" id="9652at2157"/>
<dbReference type="PROSITE" id="PS50110">
    <property type="entry name" value="RESPONSE_REGULATORY"/>
    <property type="match status" value="1"/>
</dbReference>
<dbReference type="EMBL" id="FNPB01000018">
    <property type="protein sequence ID" value="SDY49573.1"/>
    <property type="molecule type" value="Genomic_DNA"/>
</dbReference>
<dbReference type="AlphaFoldDB" id="A0A1H3KBT4"/>
<organism evidence="4 5">
    <name type="scientific">Halobellus clavatus</name>
    <dbReference type="NCBI Taxonomy" id="660517"/>
    <lineage>
        <taxon>Archaea</taxon>
        <taxon>Methanobacteriati</taxon>
        <taxon>Methanobacteriota</taxon>
        <taxon>Stenosarchaea group</taxon>
        <taxon>Halobacteria</taxon>
        <taxon>Halobacteriales</taxon>
        <taxon>Haloferacaceae</taxon>
        <taxon>Halobellus</taxon>
    </lineage>
</organism>
<protein>
    <submittedName>
        <fullName evidence="4">CheY chemotaxis protein or a CheY-like REC (Receiver) domain</fullName>
    </submittedName>
</protein>
<dbReference type="SUPFAM" id="SSF52172">
    <property type="entry name" value="CheY-like"/>
    <property type="match status" value="1"/>
</dbReference>
<evidence type="ECO:0000256" key="1">
    <source>
        <dbReference type="PROSITE-ProRule" id="PRU00169"/>
    </source>
</evidence>
<dbReference type="Pfam" id="PF00072">
    <property type="entry name" value="Response_reg"/>
    <property type="match status" value="1"/>
</dbReference>
<accession>A0A1H3KBT4</accession>
<keyword evidence="1" id="KW-0597">Phosphoprotein</keyword>
<evidence type="ECO:0000256" key="2">
    <source>
        <dbReference type="SAM" id="MobiDB-lite"/>
    </source>
</evidence>
<feature type="modified residue" description="4-aspartylphosphate" evidence="1">
    <location>
        <position position="84"/>
    </location>
</feature>
<dbReference type="PANTHER" id="PTHR44520:SF2">
    <property type="entry name" value="RESPONSE REGULATOR RCP1"/>
    <property type="match status" value="1"/>
</dbReference>
<dbReference type="GO" id="GO:0000160">
    <property type="term" value="P:phosphorelay signal transduction system"/>
    <property type="evidence" value="ECO:0007669"/>
    <property type="project" value="InterPro"/>
</dbReference>
<evidence type="ECO:0000259" key="3">
    <source>
        <dbReference type="PROSITE" id="PS50110"/>
    </source>
</evidence>